<keyword evidence="6" id="KW-1185">Reference proteome</keyword>
<proteinExistence type="predicted"/>
<protein>
    <submittedName>
        <fullName evidence="5">Glutaredoxin family protein</fullName>
    </submittedName>
</protein>
<feature type="domain" description="DUF4124" evidence="4">
    <location>
        <begin position="14"/>
        <end position="50"/>
    </location>
</feature>
<evidence type="ECO:0000259" key="3">
    <source>
        <dbReference type="Pfam" id="PF00462"/>
    </source>
</evidence>
<dbReference type="SUPFAM" id="SSF52833">
    <property type="entry name" value="Thioredoxin-like"/>
    <property type="match status" value="1"/>
</dbReference>
<feature type="compositionally biased region" description="Pro residues" evidence="1">
    <location>
        <begin position="184"/>
        <end position="193"/>
    </location>
</feature>
<feature type="chain" id="PRO_5037249899" evidence="2">
    <location>
        <begin position="24"/>
        <end position="204"/>
    </location>
</feature>
<dbReference type="InterPro" id="IPR025392">
    <property type="entry name" value="DUF4124"/>
</dbReference>
<evidence type="ECO:0000313" key="5">
    <source>
        <dbReference type="EMBL" id="MBC3862619.1"/>
    </source>
</evidence>
<dbReference type="Proteomes" id="UP000634011">
    <property type="component" value="Unassembled WGS sequence"/>
</dbReference>
<feature type="domain" description="Glutaredoxin" evidence="3">
    <location>
        <begin position="76"/>
        <end position="131"/>
    </location>
</feature>
<dbReference type="PROSITE" id="PS51354">
    <property type="entry name" value="GLUTAREDOXIN_2"/>
    <property type="match status" value="1"/>
</dbReference>
<dbReference type="CDD" id="cd02976">
    <property type="entry name" value="NrdH"/>
    <property type="match status" value="1"/>
</dbReference>
<accession>A0A923KQ06</accession>
<dbReference type="InterPro" id="IPR036249">
    <property type="entry name" value="Thioredoxin-like_sf"/>
</dbReference>
<dbReference type="InterPro" id="IPR002109">
    <property type="entry name" value="Glutaredoxin"/>
</dbReference>
<evidence type="ECO:0000256" key="1">
    <source>
        <dbReference type="SAM" id="MobiDB-lite"/>
    </source>
</evidence>
<organism evidence="5 6">
    <name type="scientific">Undibacterium jejuense</name>
    <dbReference type="NCBI Taxonomy" id="1344949"/>
    <lineage>
        <taxon>Bacteria</taxon>
        <taxon>Pseudomonadati</taxon>
        <taxon>Pseudomonadota</taxon>
        <taxon>Betaproteobacteria</taxon>
        <taxon>Burkholderiales</taxon>
        <taxon>Oxalobacteraceae</taxon>
        <taxon>Undibacterium</taxon>
    </lineage>
</organism>
<sequence length="204" mass="21660">MQAPFKLATLIVPLCLLAATAQAQLYKSVGPDGKVTYSDTPPPANQKLVETKTIATSQDVTNFPYELKLAASKNPVTIYTAANCSPCNDGKNLLKSAGVPFAEKTVKTSADADKLKQVSGDDQLPFLTVGSKKLHGYDQAEWKSSITAAGYPDSNRLPANYVYPAPESAAPKNKPDPSATAPKNLPPPAPAPIKSPENDNGFRF</sequence>
<evidence type="ECO:0000259" key="4">
    <source>
        <dbReference type="Pfam" id="PF13511"/>
    </source>
</evidence>
<evidence type="ECO:0000256" key="2">
    <source>
        <dbReference type="SAM" id="SignalP"/>
    </source>
</evidence>
<dbReference type="RefSeq" id="WP_186912538.1">
    <property type="nucleotide sequence ID" value="NZ_JACOFV010000009.1"/>
</dbReference>
<feature type="region of interest" description="Disordered" evidence="1">
    <location>
        <begin position="160"/>
        <end position="204"/>
    </location>
</feature>
<dbReference type="Pfam" id="PF13511">
    <property type="entry name" value="DUF4124"/>
    <property type="match status" value="1"/>
</dbReference>
<name>A0A923KQ06_9BURK</name>
<comment type="caution">
    <text evidence="5">The sequence shown here is derived from an EMBL/GenBank/DDBJ whole genome shotgun (WGS) entry which is preliminary data.</text>
</comment>
<dbReference type="AlphaFoldDB" id="A0A923KQ06"/>
<gene>
    <name evidence="5" type="ORF">H8K32_10945</name>
</gene>
<reference evidence="5" key="1">
    <citation type="submission" date="2020-08" db="EMBL/GenBank/DDBJ databases">
        <title>Novel species isolated from subtropical streams in China.</title>
        <authorList>
            <person name="Lu H."/>
        </authorList>
    </citation>
    <scope>NUCLEOTIDE SEQUENCE</scope>
    <source>
        <strain evidence="5">KACC 12607</strain>
    </source>
</reference>
<evidence type="ECO:0000313" key="6">
    <source>
        <dbReference type="Proteomes" id="UP000634011"/>
    </source>
</evidence>
<dbReference type="Gene3D" id="3.40.30.10">
    <property type="entry name" value="Glutaredoxin"/>
    <property type="match status" value="1"/>
</dbReference>
<feature type="signal peptide" evidence="2">
    <location>
        <begin position="1"/>
        <end position="23"/>
    </location>
</feature>
<keyword evidence="2" id="KW-0732">Signal</keyword>
<dbReference type="Pfam" id="PF00462">
    <property type="entry name" value="Glutaredoxin"/>
    <property type="match status" value="1"/>
</dbReference>
<dbReference type="EMBL" id="JACOFV010000009">
    <property type="protein sequence ID" value="MBC3862619.1"/>
    <property type="molecule type" value="Genomic_DNA"/>
</dbReference>